<comment type="caution">
    <text evidence="4">The sequence shown here is derived from an EMBL/GenBank/DDBJ whole genome shotgun (WGS) entry which is preliminary data.</text>
</comment>
<dbReference type="SMART" id="SM01120">
    <property type="entry name" value="Dak2"/>
    <property type="match status" value="1"/>
</dbReference>
<dbReference type="Gene3D" id="1.25.40.340">
    <property type="match status" value="1"/>
</dbReference>
<dbReference type="GO" id="GO:0005829">
    <property type="term" value="C:cytosol"/>
    <property type="evidence" value="ECO:0007669"/>
    <property type="project" value="TreeGrafter"/>
</dbReference>
<dbReference type="Pfam" id="PF02734">
    <property type="entry name" value="Dak2"/>
    <property type="match status" value="1"/>
</dbReference>
<keyword evidence="5" id="KW-1185">Reference proteome</keyword>
<proteinExistence type="predicted"/>
<evidence type="ECO:0000313" key="4">
    <source>
        <dbReference type="EMBL" id="REG11669.1"/>
    </source>
</evidence>
<name>A0A347ZR46_9CHLR</name>
<dbReference type="FunFam" id="1.25.40.340:FF:000002">
    <property type="entry name" value="Dihydroxyacetone kinase, L subunit"/>
    <property type="match status" value="1"/>
</dbReference>
<evidence type="ECO:0000256" key="2">
    <source>
        <dbReference type="ARBA" id="ARBA00022777"/>
    </source>
</evidence>
<dbReference type="InterPro" id="IPR012737">
    <property type="entry name" value="DhaK_L_YcgS"/>
</dbReference>
<gene>
    <name evidence="4" type="ORF">DFR64_1561</name>
</gene>
<evidence type="ECO:0000256" key="1">
    <source>
        <dbReference type="ARBA" id="ARBA00022679"/>
    </source>
</evidence>
<organism evidence="4 5">
    <name type="scientific">Pelolinea submarina</name>
    <dbReference type="NCBI Taxonomy" id="913107"/>
    <lineage>
        <taxon>Bacteria</taxon>
        <taxon>Bacillati</taxon>
        <taxon>Chloroflexota</taxon>
        <taxon>Anaerolineae</taxon>
        <taxon>Anaerolineales</taxon>
        <taxon>Anaerolineaceae</taxon>
        <taxon>Pelolinea</taxon>
    </lineage>
</organism>
<dbReference type="Proteomes" id="UP000256388">
    <property type="component" value="Unassembled WGS sequence"/>
</dbReference>
<dbReference type="InterPro" id="IPR036117">
    <property type="entry name" value="DhaL_dom_sf"/>
</dbReference>
<dbReference type="PANTHER" id="PTHR28629:SF4">
    <property type="entry name" value="TRIOKINASE_FMN CYCLASE"/>
    <property type="match status" value="1"/>
</dbReference>
<dbReference type="InterPro" id="IPR004007">
    <property type="entry name" value="DhaL_dom"/>
</dbReference>
<dbReference type="RefSeq" id="WP_116224789.1">
    <property type="nucleotide sequence ID" value="NZ_AP018437.1"/>
</dbReference>
<dbReference type="AlphaFoldDB" id="A0A347ZR46"/>
<dbReference type="SUPFAM" id="SSF101473">
    <property type="entry name" value="DhaL-like"/>
    <property type="match status" value="1"/>
</dbReference>
<sequence>MTIDSISLSQVKDAFHFIANRMVDSKDMLTQADQAIGDGDHGIGMARGFEAVNNMLEAKTLNNVEDVFFNTGTSLLASIGGASGAIFGSFFMGAGKALQGAEILNAAGYQKALEAGLAMVKKRGNASIGDKTMVDALEPAVDAANQYSGSSLEELAGLVAAASHEGMEKTKTFTAKIGKAKTLGERTLGHADPGAISITLIFEALKEYISSL</sequence>
<dbReference type="NCBIfam" id="TIGR02365">
    <property type="entry name" value="dha_L_ycgS"/>
    <property type="match status" value="1"/>
</dbReference>
<keyword evidence="1" id="KW-0808">Transferase</keyword>
<accession>A0A347ZR46</accession>
<feature type="domain" description="DhaL" evidence="3">
    <location>
        <begin position="9"/>
        <end position="207"/>
    </location>
</feature>
<dbReference type="OrthoDB" id="9800291at2"/>
<reference evidence="4 5" key="1">
    <citation type="submission" date="2018-08" db="EMBL/GenBank/DDBJ databases">
        <title>Genomic Encyclopedia of Type Strains, Phase IV (KMG-IV): sequencing the most valuable type-strain genomes for metagenomic binning, comparative biology and taxonomic classification.</title>
        <authorList>
            <person name="Goeker M."/>
        </authorList>
    </citation>
    <scope>NUCLEOTIDE SEQUENCE [LARGE SCALE GENOMIC DNA]</scope>
    <source>
        <strain evidence="4 5">DSM 23923</strain>
    </source>
</reference>
<evidence type="ECO:0000259" key="3">
    <source>
        <dbReference type="PROSITE" id="PS51480"/>
    </source>
</evidence>
<dbReference type="EMBL" id="QUMS01000001">
    <property type="protein sequence ID" value="REG11669.1"/>
    <property type="molecule type" value="Genomic_DNA"/>
</dbReference>
<dbReference type="GO" id="GO:0019563">
    <property type="term" value="P:glycerol catabolic process"/>
    <property type="evidence" value="ECO:0007669"/>
    <property type="project" value="TreeGrafter"/>
</dbReference>
<dbReference type="PANTHER" id="PTHR28629">
    <property type="entry name" value="TRIOKINASE/FMN CYCLASE"/>
    <property type="match status" value="1"/>
</dbReference>
<dbReference type="GO" id="GO:0004371">
    <property type="term" value="F:glycerone kinase activity"/>
    <property type="evidence" value="ECO:0007669"/>
    <property type="project" value="InterPro"/>
</dbReference>
<protein>
    <submittedName>
        <fullName evidence="4">Dihydroxyacetone kinase DhaL subunit</fullName>
    </submittedName>
</protein>
<dbReference type="InterPro" id="IPR050861">
    <property type="entry name" value="Dihydroxyacetone_Kinase"/>
</dbReference>
<dbReference type="PROSITE" id="PS51480">
    <property type="entry name" value="DHAL"/>
    <property type="match status" value="1"/>
</dbReference>
<keyword evidence="2 4" id="KW-0418">Kinase</keyword>
<evidence type="ECO:0000313" key="5">
    <source>
        <dbReference type="Proteomes" id="UP000256388"/>
    </source>
</evidence>